<evidence type="ECO:0000256" key="1">
    <source>
        <dbReference type="SAM" id="Phobius"/>
    </source>
</evidence>
<dbReference type="KEGG" id="ppsc:EHS13_21665"/>
<dbReference type="AlphaFoldDB" id="A0A6B8RMP6"/>
<accession>A0A6B8RMP6</accession>
<sequence length="76" mass="8301">MIVQIVGYILALVLWSFVKIQSLLSKQEKKEAALYGGLMGASTIIGSLLIAQVDIPSVVIPFKVIFEPIGKMLLKQ</sequence>
<dbReference type="RefSeq" id="WP_155702411.1">
    <property type="nucleotide sequence ID" value="NZ_CP034235.1"/>
</dbReference>
<organism evidence="2 3">
    <name type="scientific">Paenibacillus psychroresistens</name>
    <dbReference type="NCBI Taxonomy" id="1778678"/>
    <lineage>
        <taxon>Bacteria</taxon>
        <taxon>Bacillati</taxon>
        <taxon>Bacillota</taxon>
        <taxon>Bacilli</taxon>
        <taxon>Bacillales</taxon>
        <taxon>Paenibacillaceae</taxon>
        <taxon>Paenibacillus</taxon>
    </lineage>
</organism>
<evidence type="ECO:0000313" key="2">
    <source>
        <dbReference type="EMBL" id="QGQ97309.1"/>
    </source>
</evidence>
<protein>
    <submittedName>
        <fullName evidence="2">Uncharacterized protein</fullName>
    </submittedName>
</protein>
<proteinExistence type="predicted"/>
<reference evidence="3" key="1">
    <citation type="submission" date="2018-11" db="EMBL/GenBank/DDBJ databases">
        <title>Complete genome sequence of Paenibacillus sp. ML311-T8.</title>
        <authorList>
            <person name="Nam Y.-D."/>
            <person name="Kang J."/>
            <person name="Chung W.-H."/>
            <person name="Park Y.S."/>
        </authorList>
    </citation>
    <scope>NUCLEOTIDE SEQUENCE [LARGE SCALE GENOMIC DNA]</scope>
    <source>
        <strain evidence="3">ML311-T8</strain>
    </source>
</reference>
<keyword evidence="1" id="KW-1133">Transmembrane helix</keyword>
<evidence type="ECO:0000313" key="3">
    <source>
        <dbReference type="Proteomes" id="UP000426246"/>
    </source>
</evidence>
<keyword evidence="1" id="KW-0472">Membrane</keyword>
<gene>
    <name evidence="2" type="ORF">EHS13_21665</name>
</gene>
<name>A0A6B8RMP6_9BACL</name>
<keyword evidence="3" id="KW-1185">Reference proteome</keyword>
<feature type="transmembrane region" description="Helical" evidence="1">
    <location>
        <begin position="6"/>
        <end position="25"/>
    </location>
</feature>
<dbReference type="EMBL" id="CP034235">
    <property type="protein sequence ID" value="QGQ97309.1"/>
    <property type="molecule type" value="Genomic_DNA"/>
</dbReference>
<dbReference type="OrthoDB" id="2625651at2"/>
<dbReference type="Proteomes" id="UP000426246">
    <property type="component" value="Chromosome"/>
</dbReference>
<keyword evidence="1" id="KW-0812">Transmembrane</keyword>